<protein>
    <submittedName>
        <fullName evidence="1">Uncharacterized protein</fullName>
    </submittedName>
</protein>
<name>A0A0G4GNC1_9ALVE</name>
<gene>
    <name evidence="1" type="ORF">Cvel_4967</name>
</gene>
<reference evidence="1" key="1">
    <citation type="submission" date="2014-11" db="EMBL/GenBank/DDBJ databases">
        <authorList>
            <person name="Otto D Thomas"/>
            <person name="Naeem Raeece"/>
        </authorList>
    </citation>
    <scope>NUCLEOTIDE SEQUENCE</scope>
</reference>
<accession>A0A0G4GNC1</accession>
<evidence type="ECO:0000313" key="1">
    <source>
        <dbReference type="EMBL" id="CEM31704.1"/>
    </source>
</evidence>
<dbReference type="AlphaFoldDB" id="A0A0G4GNC1"/>
<dbReference type="VEuPathDB" id="CryptoDB:Cvel_4967"/>
<proteinExistence type="predicted"/>
<dbReference type="EMBL" id="CDMZ01001380">
    <property type="protein sequence ID" value="CEM31704.1"/>
    <property type="molecule type" value="Genomic_DNA"/>
</dbReference>
<sequence>MSSDGFRRCLTERFLGFDFFFGSVLSGLWRRRLQQQFLGYLRSQSWEPQGQPPEFETDWVRPLPYRSADYNFFVIYYKGDLAGGGLNSMKGREFVGKFVKSGVLLSASHLKDEILHIRTNLVVGGTVVY</sequence>
<organism evidence="1">
    <name type="scientific">Chromera velia CCMP2878</name>
    <dbReference type="NCBI Taxonomy" id="1169474"/>
    <lineage>
        <taxon>Eukaryota</taxon>
        <taxon>Sar</taxon>
        <taxon>Alveolata</taxon>
        <taxon>Colpodellida</taxon>
        <taxon>Chromeraceae</taxon>
        <taxon>Chromera</taxon>
    </lineage>
</organism>